<proteinExistence type="predicted"/>
<keyword evidence="2" id="KW-0732">Signal</keyword>
<name>A0A4R2IQP7_9ACTN</name>
<sequence length="126" mass="12856">MRWAGLVAVAMLLGACGNESGAGEDPTMSPTGSSSRPSASPGAGPVELAKADLVARLGVDAGQVTVVSSEEMTWSDGSLGCPEPGMSYTQALIDGYRVILEADGKRYHYHSGGSRPPFLCADPQGG</sequence>
<gene>
    <name evidence="3" type="ORF">EV646_109270</name>
</gene>
<comment type="caution">
    <text evidence="3">The sequence shown here is derived from an EMBL/GenBank/DDBJ whole genome shotgun (WGS) entry which is preliminary data.</text>
</comment>
<keyword evidence="4" id="KW-1185">Reference proteome</keyword>
<dbReference type="PROSITE" id="PS51257">
    <property type="entry name" value="PROKAR_LIPOPROTEIN"/>
    <property type="match status" value="1"/>
</dbReference>
<evidence type="ECO:0000256" key="1">
    <source>
        <dbReference type="SAM" id="MobiDB-lite"/>
    </source>
</evidence>
<dbReference type="EMBL" id="SLWR01000009">
    <property type="protein sequence ID" value="TCO45095.1"/>
    <property type="molecule type" value="Genomic_DNA"/>
</dbReference>
<reference evidence="3 4" key="1">
    <citation type="journal article" date="2015" name="Stand. Genomic Sci.">
        <title>Genomic Encyclopedia of Bacterial and Archaeal Type Strains, Phase III: the genomes of soil and plant-associated and newly described type strains.</title>
        <authorList>
            <person name="Whitman W.B."/>
            <person name="Woyke T."/>
            <person name="Klenk H.P."/>
            <person name="Zhou Y."/>
            <person name="Lilburn T.G."/>
            <person name="Beck B.J."/>
            <person name="De Vos P."/>
            <person name="Vandamme P."/>
            <person name="Eisen J.A."/>
            <person name="Garrity G."/>
            <person name="Hugenholtz P."/>
            <person name="Kyrpides N.C."/>
        </authorList>
    </citation>
    <scope>NUCLEOTIDE SEQUENCE [LARGE SCALE GENOMIC DNA]</scope>
    <source>
        <strain evidence="3 4">VKM Ac-2541</strain>
    </source>
</reference>
<dbReference type="AlphaFoldDB" id="A0A4R2IQP7"/>
<evidence type="ECO:0008006" key="5">
    <source>
        <dbReference type="Google" id="ProtNLM"/>
    </source>
</evidence>
<dbReference type="Proteomes" id="UP000295573">
    <property type="component" value="Unassembled WGS sequence"/>
</dbReference>
<accession>A0A4R2IQP7</accession>
<evidence type="ECO:0000313" key="3">
    <source>
        <dbReference type="EMBL" id="TCO45095.1"/>
    </source>
</evidence>
<feature type="signal peptide" evidence="2">
    <location>
        <begin position="1"/>
        <end position="21"/>
    </location>
</feature>
<feature type="compositionally biased region" description="Low complexity" evidence="1">
    <location>
        <begin position="26"/>
        <end position="45"/>
    </location>
</feature>
<feature type="region of interest" description="Disordered" evidence="1">
    <location>
        <begin position="19"/>
        <end position="45"/>
    </location>
</feature>
<evidence type="ECO:0000256" key="2">
    <source>
        <dbReference type="SAM" id="SignalP"/>
    </source>
</evidence>
<organism evidence="3 4">
    <name type="scientific">Kribbella antiqua</name>
    <dbReference type="NCBI Taxonomy" id="2512217"/>
    <lineage>
        <taxon>Bacteria</taxon>
        <taxon>Bacillati</taxon>
        <taxon>Actinomycetota</taxon>
        <taxon>Actinomycetes</taxon>
        <taxon>Propionibacteriales</taxon>
        <taxon>Kribbellaceae</taxon>
        <taxon>Kribbella</taxon>
    </lineage>
</organism>
<feature type="chain" id="PRO_5039188962" description="Lipoprotein" evidence="2">
    <location>
        <begin position="22"/>
        <end position="126"/>
    </location>
</feature>
<evidence type="ECO:0000313" key="4">
    <source>
        <dbReference type="Proteomes" id="UP000295573"/>
    </source>
</evidence>
<protein>
    <recommendedName>
        <fullName evidence="5">Lipoprotein</fullName>
    </recommendedName>
</protein>